<protein>
    <submittedName>
        <fullName evidence="2">Putative glycosyltransferase EpsH</fullName>
        <ecNumber evidence="2">2.4.-.-</ecNumber>
    </submittedName>
</protein>
<dbReference type="OrthoDB" id="9772170at2"/>
<gene>
    <name evidence="2" type="primary">epsH_1</name>
    <name evidence="2" type="ORF">Pla123a_36020</name>
</gene>
<dbReference type="PANTHER" id="PTHR43685:SF11">
    <property type="entry name" value="GLYCOSYLTRANSFERASE TAGX-RELATED"/>
    <property type="match status" value="1"/>
</dbReference>
<dbReference type="CDD" id="cd00761">
    <property type="entry name" value="Glyco_tranf_GTA_type"/>
    <property type="match status" value="1"/>
</dbReference>
<feature type="domain" description="Glycosyltransferase 2-like" evidence="1">
    <location>
        <begin position="8"/>
        <end position="113"/>
    </location>
</feature>
<dbReference type="GO" id="GO:0016757">
    <property type="term" value="F:glycosyltransferase activity"/>
    <property type="evidence" value="ECO:0007669"/>
    <property type="project" value="UniProtKB-KW"/>
</dbReference>
<dbReference type="EMBL" id="SJPO01000009">
    <property type="protein sequence ID" value="TWT73709.1"/>
    <property type="molecule type" value="Genomic_DNA"/>
</dbReference>
<keyword evidence="2" id="KW-0808">Transferase</keyword>
<name>A0A5C5YFJ3_9BACT</name>
<dbReference type="SUPFAM" id="SSF53448">
    <property type="entry name" value="Nucleotide-diphospho-sugar transferases"/>
    <property type="match status" value="1"/>
</dbReference>
<proteinExistence type="predicted"/>
<dbReference type="Proteomes" id="UP000318478">
    <property type="component" value="Unassembled WGS sequence"/>
</dbReference>
<dbReference type="Pfam" id="PF00535">
    <property type="entry name" value="Glycos_transf_2"/>
    <property type="match status" value="1"/>
</dbReference>
<comment type="caution">
    <text evidence="2">The sequence shown here is derived from an EMBL/GenBank/DDBJ whole genome shotgun (WGS) entry which is preliminary data.</text>
</comment>
<dbReference type="InterPro" id="IPR029044">
    <property type="entry name" value="Nucleotide-diphossugar_trans"/>
</dbReference>
<dbReference type="RefSeq" id="WP_146589444.1">
    <property type="nucleotide sequence ID" value="NZ_SJPO01000009.1"/>
</dbReference>
<evidence type="ECO:0000313" key="2">
    <source>
        <dbReference type="EMBL" id="TWT73709.1"/>
    </source>
</evidence>
<dbReference type="InterPro" id="IPR001173">
    <property type="entry name" value="Glyco_trans_2-like"/>
</dbReference>
<reference evidence="2 3" key="1">
    <citation type="submission" date="2019-02" db="EMBL/GenBank/DDBJ databases">
        <title>Deep-cultivation of Planctomycetes and their phenomic and genomic characterization uncovers novel biology.</title>
        <authorList>
            <person name="Wiegand S."/>
            <person name="Jogler M."/>
            <person name="Boedeker C."/>
            <person name="Pinto D."/>
            <person name="Vollmers J."/>
            <person name="Rivas-Marin E."/>
            <person name="Kohn T."/>
            <person name="Peeters S.H."/>
            <person name="Heuer A."/>
            <person name="Rast P."/>
            <person name="Oberbeckmann S."/>
            <person name="Bunk B."/>
            <person name="Jeske O."/>
            <person name="Meyerdierks A."/>
            <person name="Storesund J.E."/>
            <person name="Kallscheuer N."/>
            <person name="Luecker S."/>
            <person name="Lage O.M."/>
            <person name="Pohl T."/>
            <person name="Merkel B.J."/>
            <person name="Hornburger P."/>
            <person name="Mueller R.-W."/>
            <person name="Bruemmer F."/>
            <person name="Labrenz M."/>
            <person name="Spormann A.M."/>
            <person name="Op Den Camp H."/>
            <person name="Overmann J."/>
            <person name="Amann R."/>
            <person name="Jetten M.S.M."/>
            <person name="Mascher T."/>
            <person name="Medema M.H."/>
            <person name="Devos D.P."/>
            <person name="Kaster A.-K."/>
            <person name="Ovreas L."/>
            <person name="Rohde M."/>
            <person name="Galperin M.Y."/>
            <person name="Jogler C."/>
        </authorList>
    </citation>
    <scope>NUCLEOTIDE SEQUENCE [LARGE SCALE GENOMIC DNA]</scope>
    <source>
        <strain evidence="2 3">Pla123a</strain>
    </source>
</reference>
<dbReference type="Gene3D" id="3.90.550.10">
    <property type="entry name" value="Spore Coat Polysaccharide Biosynthesis Protein SpsA, Chain A"/>
    <property type="match status" value="1"/>
</dbReference>
<accession>A0A5C5YFJ3</accession>
<dbReference type="AlphaFoldDB" id="A0A5C5YFJ3"/>
<dbReference type="EC" id="2.4.-.-" evidence="2"/>
<dbReference type="InterPro" id="IPR050834">
    <property type="entry name" value="Glycosyltransf_2"/>
</dbReference>
<evidence type="ECO:0000259" key="1">
    <source>
        <dbReference type="Pfam" id="PF00535"/>
    </source>
</evidence>
<dbReference type="PANTHER" id="PTHR43685">
    <property type="entry name" value="GLYCOSYLTRANSFERASE"/>
    <property type="match status" value="1"/>
</dbReference>
<keyword evidence="2" id="KW-0328">Glycosyltransferase</keyword>
<evidence type="ECO:0000313" key="3">
    <source>
        <dbReference type="Proteomes" id="UP000318478"/>
    </source>
</evidence>
<sequence length="302" mass="33609">MAADARISVVIPTYNRANLLRGCLDSALAQTRPADEIVLVDDGSTDDTSEVVASYSDQIMFIQQENAGPGAARNNGAARASGDYIAFLDSDDAWAPWTLEYIAAAIEEHRPRLMLLTPQILSDPSEWRCNEKPPLDARGYPDFFAAAKRGLYCGSNVMVVDRRRMLEVGGFHPDLRCAEDQVLVMRMGIDAGFCQIVSPPLVGVLRHEVSLMESCDGIVSGLNYLIDAEHRGEFPGGAERQRDRRAYLSFLVRGLSHRLVKQGHPKEARRLYRRVLGWNLRLLRFKYLLGLPVLSVLAPKRG</sequence>
<organism evidence="2 3">
    <name type="scientific">Posidoniimonas polymericola</name>
    <dbReference type="NCBI Taxonomy" id="2528002"/>
    <lineage>
        <taxon>Bacteria</taxon>
        <taxon>Pseudomonadati</taxon>
        <taxon>Planctomycetota</taxon>
        <taxon>Planctomycetia</taxon>
        <taxon>Pirellulales</taxon>
        <taxon>Lacipirellulaceae</taxon>
        <taxon>Posidoniimonas</taxon>
    </lineage>
</organism>
<keyword evidence="3" id="KW-1185">Reference proteome</keyword>